<name>A0A0P1EZH4_9RHOB</name>
<gene>
    <name evidence="2" type="ORF">THS5294_01754</name>
</gene>
<evidence type="ECO:0000313" key="2">
    <source>
        <dbReference type="EMBL" id="CUH60461.1"/>
    </source>
</evidence>
<dbReference type="InterPro" id="IPR019253">
    <property type="entry name" value="DUF2244_TM"/>
</dbReference>
<evidence type="ECO:0008006" key="4">
    <source>
        <dbReference type="Google" id="ProtNLM"/>
    </source>
</evidence>
<dbReference type="Pfam" id="PF10003">
    <property type="entry name" value="DUF2244"/>
    <property type="match status" value="1"/>
</dbReference>
<organism evidence="2 3">
    <name type="scientific">Thalassobacter stenotrophicus</name>
    <dbReference type="NCBI Taxonomy" id="266809"/>
    <lineage>
        <taxon>Bacteria</taxon>
        <taxon>Pseudomonadati</taxon>
        <taxon>Pseudomonadota</taxon>
        <taxon>Alphaproteobacteria</taxon>
        <taxon>Rhodobacterales</taxon>
        <taxon>Roseobacteraceae</taxon>
        <taxon>Thalassobacter</taxon>
    </lineage>
</organism>
<proteinExistence type="predicted"/>
<dbReference type="EMBL" id="CYRX01000025">
    <property type="protein sequence ID" value="CUH60461.1"/>
    <property type="molecule type" value="Genomic_DNA"/>
</dbReference>
<dbReference type="STRING" id="266809.PM03_05160"/>
<feature type="transmembrane region" description="Helical" evidence="1">
    <location>
        <begin position="35"/>
        <end position="52"/>
    </location>
</feature>
<accession>A0A0P1EZH4</accession>
<keyword evidence="1" id="KW-1133">Transmembrane helix</keyword>
<dbReference type="AlphaFoldDB" id="A0A0P1EZH4"/>
<evidence type="ECO:0000313" key="3">
    <source>
        <dbReference type="Proteomes" id="UP000051298"/>
    </source>
</evidence>
<protein>
    <recommendedName>
        <fullName evidence="4">Integral membrane protein</fullName>
    </recommendedName>
</protein>
<evidence type="ECO:0000256" key="1">
    <source>
        <dbReference type="SAM" id="Phobius"/>
    </source>
</evidence>
<feature type="transmembrane region" description="Helical" evidence="1">
    <location>
        <begin position="58"/>
        <end position="78"/>
    </location>
</feature>
<sequence>MPFQVTKGAPDHSGALSTPTLEITLWPHQSLTPKGFVIFIGATSMLFALPLLSVVGTAALWFLLPFIAATVTLVWCLLKRSWKDGTLREQLTLTPELISILRTNPRAPKQSWEANPFWVRAELHSEPVENYLTLRGGARDVELGRFLTPDERAELHNLLLDALARTKTAQ</sequence>
<reference evidence="2 3" key="1">
    <citation type="submission" date="2015-09" db="EMBL/GenBank/DDBJ databases">
        <authorList>
            <consortium name="Swine Surveillance"/>
        </authorList>
    </citation>
    <scope>NUCLEOTIDE SEQUENCE [LARGE SCALE GENOMIC DNA]</scope>
    <source>
        <strain evidence="2 3">CECT 5294</strain>
    </source>
</reference>
<dbReference type="RefSeq" id="WP_058123422.1">
    <property type="nucleotide sequence ID" value="NZ_CYRX01000025.1"/>
</dbReference>
<dbReference type="Proteomes" id="UP000051298">
    <property type="component" value="Unassembled WGS sequence"/>
</dbReference>
<dbReference type="eggNOG" id="COG5488">
    <property type="taxonomic scope" value="Bacteria"/>
</dbReference>
<keyword evidence="1" id="KW-0472">Membrane</keyword>
<keyword evidence="1" id="KW-0812">Transmembrane</keyword>